<evidence type="ECO:0000313" key="4">
    <source>
        <dbReference type="Proteomes" id="UP000298595"/>
    </source>
</evidence>
<dbReference type="Pfam" id="PF01381">
    <property type="entry name" value="HTH_3"/>
    <property type="match status" value="1"/>
</dbReference>
<keyword evidence="1" id="KW-0238">DNA-binding</keyword>
<dbReference type="InterPro" id="IPR001387">
    <property type="entry name" value="Cro/C1-type_HTH"/>
</dbReference>
<dbReference type="GO" id="GO:0003677">
    <property type="term" value="F:DNA binding"/>
    <property type="evidence" value="ECO:0007669"/>
    <property type="project" value="UniProtKB-KW"/>
</dbReference>
<feature type="domain" description="HTH cro/C1-type" evidence="2">
    <location>
        <begin position="13"/>
        <end position="67"/>
    </location>
</feature>
<dbReference type="InterPro" id="IPR010982">
    <property type="entry name" value="Lambda_DNA-bd_dom_sf"/>
</dbReference>
<dbReference type="KEGG" id="aare:D3093_08770"/>
<name>A0A4D8PL70_9PROT</name>
<evidence type="ECO:0000256" key="1">
    <source>
        <dbReference type="ARBA" id="ARBA00023125"/>
    </source>
</evidence>
<evidence type="ECO:0000313" key="3">
    <source>
        <dbReference type="EMBL" id="QCN95339.1"/>
    </source>
</evidence>
<organism evidence="3 4">
    <name type="scientific">Azospirillum argentinense</name>
    <dbReference type="NCBI Taxonomy" id="2970906"/>
    <lineage>
        <taxon>Bacteria</taxon>
        <taxon>Pseudomonadati</taxon>
        <taxon>Pseudomonadota</taxon>
        <taxon>Alphaproteobacteria</taxon>
        <taxon>Rhodospirillales</taxon>
        <taxon>Azospirillaceae</taxon>
        <taxon>Azospirillum</taxon>
    </lineage>
</organism>
<dbReference type="PANTHER" id="PTHR46797">
    <property type="entry name" value="HTH-TYPE TRANSCRIPTIONAL REGULATOR"/>
    <property type="match status" value="1"/>
</dbReference>
<proteinExistence type="predicted"/>
<dbReference type="InterPro" id="IPR050807">
    <property type="entry name" value="TransReg_Diox_bact_type"/>
</dbReference>
<accession>A0A4D8PL70</accession>
<gene>
    <name evidence="3" type="ORF">D3093_08770</name>
</gene>
<dbReference type="SUPFAM" id="SSF47413">
    <property type="entry name" value="lambda repressor-like DNA-binding domains"/>
    <property type="match status" value="1"/>
</dbReference>
<dbReference type="EMBL" id="CP032321">
    <property type="protein sequence ID" value="QCN95339.1"/>
    <property type="molecule type" value="Genomic_DNA"/>
</dbReference>
<protein>
    <submittedName>
        <fullName evidence="3">XRE family transcriptional regulator</fullName>
    </submittedName>
</protein>
<dbReference type="Proteomes" id="UP000298595">
    <property type="component" value="Chromosome"/>
</dbReference>
<evidence type="ECO:0000259" key="2">
    <source>
        <dbReference type="PROSITE" id="PS50943"/>
    </source>
</evidence>
<sequence>MGGDLKTQVASLIRASRTGRGMTQEDLADRANLSVQSISALENAKYLPALDTLVDLVEILGLDVTEVVSQSHVPEHRLSQEAKAKSLLRRLDDDLLLVAVRQLEALVEHAERVDKSRKRP</sequence>
<dbReference type="GO" id="GO:0003700">
    <property type="term" value="F:DNA-binding transcription factor activity"/>
    <property type="evidence" value="ECO:0007669"/>
    <property type="project" value="TreeGrafter"/>
</dbReference>
<dbReference type="SMART" id="SM00530">
    <property type="entry name" value="HTH_XRE"/>
    <property type="match status" value="1"/>
</dbReference>
<dbReference type="Gene3D" id="1.10.260.40">
    <property type="entry name" value="lambda repressor-like DNA-binding domains"/>
    <property type="match status" value="1"/>
</dbReference>
<dbReference type="CDD" id="cd00093">
    <property type="entry name" value="HTH_XRE"/>
    <property type="match status" value="1"/>
</dbReference>
<dbReference type="PROSITE" id="PS50943">
    <property type="entry name" value="HTH_CROC1"/>
    <property type="match status" value="1"/>
</dbReference>
<dbReference type="AlphaFoldDB" id="A0A4D8PL70"/>
<dbReference type="GO" id="GO:0005829">
    <property type="term" value="C:cytosol"/>
    <property type="evidence" value="ECO:0007669"/>
    <property type="project" value="TreeGrafter"/>
</dbReference>
<reference evidence="3 4" key="1">
    <citation type="submission" date="2018-09" db="EMBL/GenBank/DDBJ databases">
        <title>Whole genome based analysis of evolution and adaptive divergence in Indian and Brazilian strains of Azospirillum brasilense.</title>
        <authorList>
            <person name="Singh C."/>
            <person name="Tripathi A.K."/>
        </authorList>
    </citation>
    <scope>NUCLEOTIDE SEQUENCE [LARGE SCALE GENOMIC DNA]</scope>
    <source>
        <strain evidence="3 4">MTCC4035</strain>
    </source>
</reference>
<dbReference type="PANTHER" id="PTHR46797:SF1">
    <property type="entry name" value="METHYLPHOSPHONATE SYNTHASE"/>
    <property type="match status" value="1"/>
</dbReference>